<gene>
    <name evidence="2" type="ORF">MIND_00889500</name>
</gene>
<proteinExistence type="predicted"/>
<accession>A0A8H6VZ17</accession>
<keyword evidence="3" id="KW-1185">Reference proteome</keyword>
<evidence type="ECO:0000313" key="3">
    <source>
        <dbReference type="Proteomes" id="UP000636479"/>
    </source>
</evidence>
<evidence type="ECO:0000256" key="1">
    <source>
        <dbReference type="SAM" id="MobiDB-lite"/>
    </source>
</evidence>
<name>A0A8H6VZ17_9AGAR</name>
<dbReference type="EMBL" id="JACAZF010000007">
    <property type="protein sequence ID" value="KAF7299399.1"/>
    <property type="molecule type" value="Genomic_DNA"/>
</dbReference>
<protein>
    <submittedName>
        <fullName evidence="2">Uncharacterized protein</fullName>
    </submittedName>
</protein>
<feature type="compositionally biased region" description="Basic residues" evidence="1">
    <location>
        <begin position="793"/>
        <end position="803"/>
    </location>
</feature>
<dbReference type="GeneID" id="59348061"/>
<organism evidence="2 3">
    <name type="scientific">Mycena indigotica</name>
    <dbReference type="NCBI Taxonomy" id="2126181"/>
    <lineage>
        <taxon>Eukaryota</taxon>
        <taxon>Fungi</taxon>
        <taxon>Dikarya</taxon>
        <taxon>Basidiomycota</taxon>
        <taxon>Agaricomycotina</taxon>
        <taxon>Agaricomycetes</taxon>
        <taxon>Agaricomycetidae</taxon>
        <taxon>Agaricales</taxon>
        <taxon>Marasmiineae</taxon>
        <taxon>Mycenaceae</taxon>
        <taxon>Mycena</taxon>
    </lineage>
</organism>
<feature type="compositionally biased region" description="Basic residues" evidence="1">
    <location>
        <begin position="812"/>
        <end position="822"/>
    </location>
</feature>
<reference evidence="2" key="1">
    <citation type="submission" date="2020-05" db="EMBL/GenBank/DDBJ databases">
        <title>Mycena genomes resolve the evolution of fungal bioluminescence.</title>
        <authorList>
            <person name="Tsai I.J."/>
        </authorList>
    </citation>
    <scope>NUCLEOTIDE SEQUENCE</scope>
    <source>
        <strain evidence="2">171206Taipei</strain>
    </source>
</reference>
<dbReference type="Proteomes" id="UP000636479">
    <property type="component" value="Unassembled WGS sequence"/>
</dbReference>
<dbReference type="AlphaFoldDB" id="A0A8H6VZ17"/>
<evidence type="ECO:0000313" key="2">
    <source>
        <dbReference type="EMBL" id="KAF7299399.1"/>
    </source>
</evidence>
<dbReference type="RefSeq" id="XP_037218787.1">
    <property type="nucleotide sequence ID" value="XM_037365545.1"/>
</dbReference>
<sequence length="930" mass="104490">MATTFLPPFLPSPGHAYVNELRSRMQALAKTGTIFEPWSGRHVYDDAEINQFIESLRIPNPYNDPSKACIILHDLGELAHHSRVTKIFAGKNTFLVNGSGTGKTRLCYEGLCAKWGLYFTFHVDSGGLGSRDIELLVRDFQSNHHENPTSPENIPKMAHLLGSILLARLSVLLLFLESVNDSNSDLREEHKKWWLLVQLSPHSLTRDTIWDPFEMLASLINTEQDTYLAENIRDALRKIRKITGNEKLVIAIDEAQMGLELLTHAFRGKKKLLHILIEAFRELTGDQCTLVCAGIDLPQSEFVDTDGSDFVWTSDTGAFDDPNEQEKYVIKFLPPSLRDSPTGQFLVARIWRWLRGRHRFTAAFIGVLLTEGLKHPHTRLDDMLHSLLSIQPVDAVKYSCEEGTHRLWEQRLAGFNVLTILPKQHDLFLDILLRYLVTRDGAHTFRSDQTQFVYDGWARFVDGNLGQIVLDEPLALLKIARHLFPFPEATGFRLHHPATLIRSLRTNVPQTTEGLVHCIVLYLAEVFKPHRPLNKIFAFPSEPPPWADQSASLVRFHRLDTNEITHSTTAPYDFESFRPLAARTTSLDQTLLWMEHAGQEEPPFCLPIHSPNVDLFCALKLADGSLVWVALKAFATAESIDSDQLAMAFANLERNHISGDVDETTRSRIDLAVDSLPKFSSERFLRVVSSFPFEIEDLEEFLPEDTFDAATLSFAALETKKDQVLQTELFDAMIAGVLAGHTGKSRWESDDGALHTATHRIRHLVPEEAAIHQAVPTATWDGRMSSEEPLVVKPKRARNKRPTASRSAAKPRTTRKTMRRAKKLDDDDDDDGPVAESSKGKRKSTVVKKVTSSRPQSALPAAQKNKGKAVVRSDSPGDEPDGSRSLALKKRKRQSDIDMTEAAQPAESDKPPAGNTRSKTRAEAKRTRKG</sequence>
<dbReference type="OrthoDB" id="2393824at2759"/>
<comment type="caution">
    <text evidence="2">The sequence shown here is derived from an EMBL/GenBank/DDBJ whole genome shotgun (WGS) entry which is preliminary data.</text>
</comment>
<feature type="compositionally biased region" description="Basic and acidic residues" evidence="1">
    <location>
        <begin position="920"/>
        <end position="930"/>
    </location>
</feature>
<feature type="region of interest" description="Disordered" evidence="1">
    <location>
        <begin position="775"/>
        <end position="930"/>
    </location>
</feature>